<protein>
    <submittedName>
        <fullName evidence="12">Multicopper oxidase type 2</fullName>
    </submittedName>
</protein>
<dbReference type="PROSITE" id="PS00080">
    <property type="entry name" value="MULTICOPPER_OXIDASE2"/>
    <property type="match status" value="1"/>
</dbReference>
<dbReference type="PANTHER" id="PTHR11709:SF488">
    <property type="entry name" value="LACCASE-RELATED"/>
    <property type="match status" value="1"/>
</dbReference>
<evidence type="ECO:0000256" key="8">
    <source>
        <dbReference type="SAM" id="SignalP"/>
    </source>
</evidence>
<dbReference type="Pfam" id="PF07732">
    <property type="entry name" value="Cu-oxidase_3"/>
    <property type="match status" value="1"/>
</dbReference>
<evidence type="ECO:0000256" key="5">
    <source>
        <dbReference type="ARBA" id="ARBA00023008"/>
    </source>
</evidence>
<dbReference type="CDD" id="cd13876">
    <property type="entry name" value="CuRO_2_Abr2_like"/>
    <property type="match status" value="1"/>
</dbReference>
<feature type="chain" id="PRO_5042103120" evidence="8">
    <location>
        <begin position="22"/>
        <end position="751"/>
    </location>
</feature>
<keyword evidence="3 8" id="KW-0732">Signal</keyword>
<evidence type="ECO:0000259" key="9">
    <source>
        <dbReference type="Pfam" id="PF00394"/>
    </source>
</evidence>
<sequence length="751" mass="83351">MGPLKTLLALAGSGLTQLAFAKLVQFDLDLTWEKGAPDGNVREMVFMNGQFPGPELRLDQGDDVEVIVHNHLPFNTSVHFHGIEQFNTPWSDGVPGLTQKPIEPGRNWTYRWKATQYGTYWYHSHALGEMMNGLYGPISINPAPETPQPFHLISSNPADIEAMQRAEKDPQLIMLSDWDHLTFDQYQKLQVDSHMEVFCMDSVLINGRGAVYCPGGENISNVELSYVKTAMDNTPLTDKGCLPNIYKVQGNFPPYDETKIPQGVNWGCQPTTGNHEIIEVDGNAGWVSLKFISAAALKALIFSIDEHPMYIYEVDGSYVEPMLVEATSIYTGERYAAMIKLDKPWKDYTIRVPDTQGDQIISGFATMRYKGSTNRDASHPYVNYGGTNTSASVVFMDNRAIHPYPAVTIPAKADQFVNLTLGRSGASYTFTITGGHLWNEMVNLDDPILYDLQAKNNLAPELVVETKNGTWVDILLQLGHFPNTADVTGAHVIHKHSNKAFILGAGPGFFNWANTEEAISEHPEYFELQNPSMRDTFVTLGNRGSTWMVIRYQVINPGPFIFHCHLETHMANGMAVAILDGVDAWPQVPAGEDQSPNPNQVSTPSSTPRSQTTTPYAKPSSTPVAKPSTFSSQPSTPSVQPNTPKAQTHTPYPWMYTPSVQQSAPPSQTTPSPQSYTPSAQTPAPQSETLDPYLEPPSSAWLARHGKDRRATENMHQSEGEEAEKRHKAYPHEVTLIEEKTIHKKLAEKPQ</sequence>
<dbReference type="PANTHER" id="PTHR11709">
    <property type="entry name" value="MULTI-COPPER OXIDASE"/>
    <property type="match status" value="1"/>
</dbReference>
<evidence type="ECO:0000256" key="1">
    <source>
        <dbReference type="ARBA" id="ARBA00010609"/>
    </source>
</evidence>
<dbReference type="CDD" id="cd13850">
    <property type="entry name" value="CuRO_1_Abr2_like"/>
    <property type="match status" value="1"/>
</dbReference>
<keyword evidence="6" id="KW-0325">Glycoprotein</keyword>
<accession>A0AAD6CJB5</accession>
<feature type="region of interest" description="Disordered" evidence="7">
    <location>
        <begin position="587"/>
        <end position="731"/>
    </location>
</feature>
<gene>
    <name evidence="12" type="ORF">N7494_011196</name>
</gene>
<dbReference type="SUPFAM" id="SSF49503">
    <property type="entry name" value="Cupredoxins"/>
    <property type="match status" value="3"/>
</dbReference>
<dbReference type="GO" id="GO:0005507">
    <property type="term" value="F:copper ion binding"/>
    <property type="evidence" value="ECO:0007669"/>
    <property type="project" value="InterPro"/>
</dbReference>
<dbReference type="InterPro" id="IPR011706">
    <property type="entry name" value="Cu-oxidase_C"/>
</dbReference>
<dbReference type="EMBL" id="JAQIZZ010000008">
    <property type="protein sequence ID" value="KAJ5524546.1"/>
    <property type="molecule type" value="Genomic_DNA"/>
</dbReference>
<dbReference type="Pfam" id="PF07731">
    <property type="entry name" value="Cu-oxidase_2"/>
    <property type="match status" value="1"/>
</dbReference>
<evidence type="ECO:0000259" key="11">
    <source>
        <dbReference type="Pfam" id="PF07732"/>
    </source>
</evidence>
<dbReference type="Pfam" id="PF00394">
    <property type="entry name" value="Cu-oxidase"/>
    <property type="match status" value="1"/>
</dbReference>
<evidence type="ECO:0000256" key="4">
    <source>
        <dbReference type="ARBA" id="ARBA00023002"/>
    </source>
</evidence>
<comment type="similarity">
    <text evidence="1">Belongs to the multicopper oxidase family.</text>
</comment>
<dbReference type="InterPro" id="IPR002355">
    <property type="entry name" value="Cu_oxidase_Cu_BS"/>
</dbReference>
<feature type="domain" description="Plastocyanin-like" evidence="11">
    <location>
        <begin position="31"/>
        <end position="143"/>
    </location>
</feature>
<evidence type="ECO:0000313" key="13">
    <source>
        <dbReference type="Proteomes" id="UP001220324"/>
    </source>
</evidence>
<dbReference type="InterPro" id="IPR011707">
    <property type="entry name" value="Cu-oxidase-like_N"/>
</dbReference>
<dbReference type="GO" id="GO:0042440">
    <property type="term" value="P:pigment metabolic process"/>
    <property type="evidence" value="ECO:0007669"/>
    <property type="project" value="UniProtKB-ARBA"/>
</dbReference>
<evidence type="ECO:0000256" key="6">
    <source>
        <dbReference type="ARBA" id="ARBA00023180"/>
    </source>
</evidence>
<keyword evidence="4" id="KW-0560">Oxidoreductase</keyword>
<keyword evidence="2" id="KW-0479">Metal-binding</keyword>
<feature type="compositionally biased region" description="Basic and acidic residues" evidence="7">
    <location>
        <begin position="709"/>
        <end position="725"/>
    </location>
</feature>
<evidence type="ECO:0000256" key="3">
    <source>
        <dbReference type="ARBA" id="ARBA00022729"/>
    </source>
</evidence>
<dbReference type="InterPro" id="IPR008972">
    <property type="entry name" value="Cupredoxin"/>
</dbReference>
<dbReference type="GO" id="GO:0052716">
    <property type="term" value="F:hydroquinone:oxygen oxidoreductase activity"/>
    <property type="evidence" value="ECO:0007669"/>
    <property type="project" value="UniProtKB-ARBA"/>
</dbReference>
<dbReference type="CDD" id="cd13898">
    <property type="entry name" value="CuRO_3_Abr2_like"/>
    <property type="match status" value="1"/>
</dbReference>
<dbReference type="FunFam" id="2.60.40.420:FF:000036">
    <property type="entry name" value="L-ascorbate oxidase"/>
    <property type="match status" value="1"/>
</dbReference>
<evidence type="ECO:0000256" key="2">
    <source>
        <dbReference type="ARBA" id="ARBA00022723"/>
    </source>
</evidence>
<feature type="compositionally biased region" description="Low complexity" evidence="7">
    <location>
        <begin position="657"/>
        <end position="683"/>
    </location>
</feature>
<dbReference type="AlphaFoldDB" id="A0AAD6CJB5"/>
<feature type="domain" description="Plastocyanin-like" evidence="10">
    <location>
        <begin position="459"/>
        <end position="580"/>
    </location>
</feature>
<dbReference type="PROSITE" id="PS00079">
    <property type="entry name" value="MULTICOPPER_OXIDASE1"/>
    <property type="match status" value="2"/>
</dbReference>
<evidence type="ECO:0000256" key="7">
    <source>
        <dbReference type="SAM" id="MobiDB-lite"/>
    </source>
</evidence>
<dbReference type="Gene3D" id="2.60.40.420">
    <property type="entry name" value="Cupredoxins - blue copper proteins"/>
    <property type="match status" value="3"/>
</dbReference>
<dbReference type="InterPro" id="IPR045087">
    <property type="entry name" value="Cu-oxidase_fam"/>
</dbReference>
<feature type="compositionally biased region" description="Low complexity" evidence="7">
    <location>
        <begin position="627"/>
        <end position="644"/>
    </location>
</feature>
<keyword evidence="13" id="KW-1185">Reference proteome</keyword>
<dbReference type="Proteomes" id="UP001220324">
    <property type="component" value="Unassembled WGS sequence"/>
</dbReference>
<keyword evidence="5" id="KW-0186">Copper</keyword>
<proteinExistence type="inferred from homology"/>
<feature type="domain" description="Plastocyanin-like" evidence="9">
    <location>
        <begin position="172"/>
        <end position="371"/>
    </location>
</feature>
<feature type="signal peptide" evidence="8">
    <location>
        <begin position="1"/>
        <end position="21"/>
    </location>
</feature>
<evidence type="ECO:0000259" key="10">
    <source>
        <dbReference type="Pfam" id="PF07731"/>
    </source>
</evidence>
<reference evidence="12 13" key="1">
    <citation type="journal article" date="2023" name="IMA Fungus">
        <title>Comparative genomic study of the Penicillium genus elucidates a diverse pangenome and 15 lateral gene transfer events.</title>
        <authorList>
            <person name="Petersen C."/>
            <person name="Sorensen T."/>
            <person name="Nielsen M.R."/>
            <person name="Sondergaard T.E."/>
            <person name="Sorensen J.L."/>
            <person name="Fitzpatrick D.A."/>
            <person name="Frisvad J.C."/>
            <person name="Nielsen K.L."/>
        </authorList>
    </citation>
    <scope>NUCLEOTIDE SEQUENCE [LARGE SCALE GENOMIC DNA]</scope>
    <source>
        <strain evidence="12 13">IBT 35679</strain>
    </source>
</reference>
<evidence type="ECO:0000313" key="12">
    <source>
        <dbReference type="EMBL" id="KAJ5524546.1"/>
    </source>
</evidence>
<dbReference type="InterPro" id="IPR033138">
    <property type="entry name" value="Cu_oxidase_CS"/>
</dbReference>
<name>A0AAD6CJB5_9EURO</name>
<organism evidence="12 13">
    <name type="scientific">Penicillium frequentans</name>
    <dbReference type="NCBI Taxonomy" id="3151616"/>
    <lineage>
        <taxon>Eukaryota</taxon>
        <taxon>Fungi</taxon>
        <taxon>Dikarya</taxon>
        <taxon>Ascomycota</taxon>
        <taxon>Pezizomycotina</taxon>
        <taxon>Eurotiomycetes</taxon>
        <taxon>Eurotiomycetidae</taxon>
        <taxon>Eurotiales</taxon>
        <taxon>Aspergillaceae</taxon>
        <taxon>Penicillium</taxon>
    </lineage>
</organism>
<comment type="caution">
    <text evidence="12">The sequence shown here is derived from an EMBL/GenBank/DDBJ whole genome shotgun (WGS) entry which is preliminary data.</text>
</comment>
<dbReference type="InterPro" id="IPR001117">
    <property type="entry name" value="Cu-oxidase_2nd"/>
</dbReference>
<feature type="compositionally biased region" description="Low complexity" evidence="7">
    <location>
        <begin position="602"/>
        <end position="615"/>
    </location>
</feature>